<feature type="domain" description="Endoribonuclease L-PSP/chorismate mutase-like" evidence="1">
    <location>
        <begin position="31"/>
        <end position="146"/>
    </location>
</feature>
<evidence type="ECO:0000313" key="3">
    <source>
        <dbReference type="Proteomes" id="UP000289794"/>
    </source>
</evidence>
<dbReference type="KEGG" id="bpro:PMF13cell1_00837"/>
<dbReference type="SUPFAM" id="SSF55298">
    <property type="entry name" value="YjgF-like"/>
    <property type="match status" value="1"/>
</dbReference>
<sequence length="155" mass="16844">MSETGKRIENLGITLPVRDRKGQGAVDAVLVEDMLYLSAHLPLDEKGEPAYQGKVGEELDTDTAYQASRLCGLNMLATIKDYIGELDRVDYFVKALGLVNSAGDFSAQPAVMNGFSDLMVEVFGRRGQHARSAMGAYALPQNVPVVVEAIVKIRK</sequence>
<dbReference type="RefSeq" id="WP_130179908.1">
    <property type="nucleotide sequence ID" value="NZ_CP035945.1"/>
</dbReference>
<gene>
    <name evidence="2" type="ORF">PMF13cell1_00837</name>
</gene>
<dbReference type="AlphaFoldDB" id="A0A4P6LTL1"/>
<dbReference type="InterPro" id="IPR013813">
    <property type="entry name" value="Endoribo_LPSP/chorism_mut-like"/>
</dbReference>
<reference evidence="2 3" key="1">
    <citation type="submission" date="2019-01" db="EMBL/GenBank/DDBJ databases">
        <title>PMF-metabolizing Aryl O-demethylase.</title>
        <authorList>
            <person name="Kim M."/>
        </authorList>
    </citation>
    <scope>NUCLEOTIDE SEQUENCE [LARGE SCALE GENOMIC DNA]</scope>
    <source>
        <strain evidence="2 3">PMF1</strain>
    </source>
</reference>
<organism evidence="2 3">
    <name type="scientific">Blautia producta</name>
    <dbReference type="NCBI Taxonomy" id="33035"/>
    <lineage>
        <taxon>Bacteria</taxon>
        <taxon>Bacillati</taxon>
        <taxon>Bacillota</taxon>
        <taxon>Clostridia</taxon>
        <taxon>Lachnospirales</taxon>
        <taxon>Lachnospiraceae</taxon>
        <taxon>Blautia</taxon>
    </lineage>
</organism>
<dbReference type="InterPro" id="IPR035959">
    <property type="entry name" value="RutC-like_sf"/>
</dbReference>
<dbReference type="Gene3D" id="3.30.1330.40">
    <property type="entry name" value="RutC-like"/>
    <property type="match status" value="1"/>
</dbReference>
<dbReference type="Proteomes" id="UP000289794">
    <property type="component" value="Chromosome"/>
</dbReference>
<accession>A0A4P6LTL1</accession>
<proteinExistence type="predicted"/>
<name>A0A4P6LTL1_9FIRM</name>
<dbReference type="PANTHER" id="PTHR43760:SF1">
    <property type="entry name" value="ENDORIBONUCLEASE L-PSP_CHORISMATE MUTASE-LIKE DOMAIN-CONTAINING PROTEIN"/>
    <property type="match status" value="1"/>
</dbReference>
<evidence type="ECO:0000259" key="1">
    <source>
        <dbReference type="Pfam" id="PF14588"/>
    </source>
</evidence>
<dbReference type="PANTHER" id="PTHR43760">
    <property type="entry name" value="ENDORIBONUCLEASE-RELATED"/>
    <property type="match status" value="1"/>
</dbReference>
<protein>
    <recommendedName>
        <fullName evidence="1">Endoribonuclease L-PSP/chorismate mutase-like domain-containing protein</fullName>
    </recommendedName>
</protein>
<evidence type="ECO:0000313" key="2">
    <source>
        <dbReference type="EMBL" id="QBE95316.1"/>
    </source>
</evidence>
<dbReference type="CDD" id="cd02199">
    <property type="entry name" value="YjgF_YER057c_UK114_like_1"/>
    <property type="match status" value="1"/>
</dbReference>
<dbReference type="EMBL" id="CP035945">
    <property type="protein sequence ID" value="QBE95316.1"/>
    <property type="molecule type" value="Genomic_DNA"/>
</dbReference>
<dbReference type="Pfam" id="PF14588">
    <property type="entry name" value="YjgF_endoribonc"/>
    <property type="match status" value="1"/>
</dbReference>